<dbReference type="CDD" id="cd02440">
    <property type="entry name" value="AdoMet_MTases"/>
    <property type="match status" value="1"/>
</dbReference>
<dbReference type="Gene3D" id="3.40.50.150">
    <property type="entry name" value="Vaccinia Virus protein VP39"/>
    <property type="match status" value="1"/>
</dbReference>
<keyword evidence="2" id="KW-0489">Methyltransferase</keyword>
<dbReference type="Proteomes" id="UP000779900">
    <property type="component" value="Unassembled WGS sequence"/>
</dbReference>
<dbReference type="GO" id="GO:0032259">
    <property type="term" value="P:methylation"/>
    <property type="evidence" value="ECO:0007669"/>
    <property type="project" value="UniProtKB-KW"/>
</dbReference>
<protein>
    <submittedName>
        <fullName evidence="2">Methyltransferase domain-containing protein</fullName>
    </submittedName>
</protein>
<dbReference type="EMBL" id="VGIR01000130">
    <property type="protein sequence ID" value="MBM3332755.1"/>
    <property type="molecule type" value="Genomic_DNA"/>
</dbReference>
<reference evidence="2" key="1">
    <citation type="submission" date="2019-03" db="EMBL/GenBank/DDBJ databases">
        <title>Lake Tanganyika Metagenome-Assembled Genomes (MAGs).</title>
        <authorList>
            <person name="Tran P."/>
        </authorList>
    </citation>
    <scope>NUCLEOTIDE SEQUENCE</scope>
    <source>
        <strain evidence="2">K_DeepCast_150m_m2_040</strain>
    </source>
</reference>
<dbReference type="InterPro" id="IPR029063">
    <property type="entry name" value="SAM-dependent_MTases_sf"/>
</dbReference>
<gene>
    <name evidence="2" type="ORF">FJY68_13065</name>
</gene>
<dbReference type="Pfam" id="PF13649">
    <property type="entry name" value="Methyltransf_25"/>
    <property type="match status" value="1"/>
</dbReference>
<dbReference type="AlphaFoldDB" id="A0A937XKG7"/>
<proteinExistence type="predicted"/>
<name>A0A937XKG7_UNCW3</name>
<evidence type="ECO:0000259" key="1">
    <source>
        <dbReference type="Pfam" id="PF13649"/>
    </source>
</evidence>
<dbReference type="GO" id="GO:0008168">
    <property type="term" value="F:methyltransferase activity"/>
    <property type="evidence" value="ECO:0007669"/>
    <property type="project" value="UniProtKB-KW"/>
</dbReference>
<dbReference type="SUPFAM" id="SSF53335">
    <property type="entry name" value="S-adenosyl-L-methionine-dependent methyltransferases"/>
    <property type="match status" value="1"/>
</dbReference>
<comment type="caution">
    <text evidence="2">The sequence shown here is derived from an EMBL/GenBank/DDBJ whole genome shotgun (WGS) entry which is preliminary data.</text>
</comment>
<feature type="domain" description="Methyltransferase" evidence="1">
    <location>
        <begin position="143"/>
        <end position="209"/>
    </location>
</feature>
<sequence>MQTGTGASLDAVGTGISHESVIARALDLSWRISMHSPPMKPFVRFARETQHLYDGERRRARWFFWDFDAMVQKVLLGIVRGVSTPGTLAEACKKRWAVNLSRLEKKKWSELREISRTGRHVRFPGDKAMDYITDRLRPNARFLYAGCGAGTECLAFASRGLDVVGIDPVPGLVDVANAWAGHFALPFKAICADAMALDSNLGLFDGFLVEFYGDQPSWNRTLSLQANLQGILTNEGKGFIVATRRKYASYWFRMGTTYSALMTKRLAVQAHFDYRFSQPDKSEEQLRYGLYTKTHTRESLAAELCHSFDILECIYKSDPRYVLCVVSRKQGSPAEGAHPVCPDLAEAQAVGLKTSTTSVDELLDRVQTICETLETNEKKVQEFYDCPGNFEGMSPIKGVEIDYPRFTGLLEEVSAVLPDSEE</sequence>
<dbReference type="InterPro" id="IPR041698">
    <property type="entry name" value="Methyltransf_25"/>
</dbReference>
<organism evidence="2 3">
    <name type="scientific">candidate division WOR-3 bacterium</name>
    <dbReference type="NCBI Taxonomy" id="2052148"/>
    <lineage>
        <taxon>Bacteria</taxon>
        <taxon>Bacteria division WOR-3</taxon>
    </lineage>
</organism>
<evidence type="ECO:0000313" key="3">
    <source>
        <dbReference type="Proteomes" id="UP000779900"/>
    </source>
</evidence>
<keyword evidence="2" id="KW-0808">Transferase</keyword>
<accession>A0A937XKG7</accession>
<evidence type="ECO:0000313" key="2">
    <source>
        <dbReference type="EMBL" id="MBM3332755.1"/>
    </source>
</evidence>